<gene>
    <name evidence="10" type="ORF">VMCG_02899</name>
</gene>
<dbReference type="InterPro" id="IPR003594">
    <property type="entry name" value="HATPase_dom"/>
</dbReference>
<evidence type="ECO:0000259" key="9">
    <source>
        <dbReference type="PROSITE" id="PS50110"/>
    </source>
</evidence>
<dbReference type="InterPro" id="IPR001789">
    <property type="entry name" value="Sig_transdc_resp-reg_receiver"/>
</dbReference>
<feature type="region of interest" description="Disordered" evidence="7">
    <location>
        <begin position="377"/>
        <end position="409"/>
    </location>
</feature>
<dbReference type="CDD" id="cd00082">
    <property type="entry name" value="HisKA"/>
    <property type="match status" value="1"/>
</dbReference>
<protein>
    <recommendedName>
        <fullName evidence="2">histidine kinase</fullName>
        <ecNumber evidence="2">2.7.13.3</ecNumber>
    </recommendedName>
</protein>
<feature type="compositionally biased region" description="Basic and acidic residues" evidence="7">
    <location>
        <begin position="27"/>
        <end position="42"/>
    </location>
</feature>
<evidence type="ECO:0000256" key="6">
    <source>
        <dbReference type="PROSITE-ProRule" id="PRU00169"/>
    </source>
</evidence>
<dbReference type="SMART" id="SM00448">
    <property type="entry name" value="REC"/>
    <property type="match status" value="1"/>
</dbReference>
<accession>A0A423WYZ3</accession>
<feature type="compositionally biased region" description="Low complexity" evidence="7">
    <location>
        <begin position="1039"/>
        <end position="1056"/>
    </location>
</feature>
<keyword evidence="5" id="KW-0418">Kinase</keyword>
<dbReference type="PRINTS" id="PR00344">
    <property type="entry name" value="BCTRLSENSOR"/>
</dbReference>
<keyword evidence="11" id="KW-1185">Reference proteome</keyword>
<keyword evidence="3 6" id="KW-0597">Phosphoprotein</keyword>
<feature type="domain" description="Histidine kinase" evidence="8">
    <location>
        <begin position="591"/>
        <end position="887"/>
    </location>
</feature>
<dbReference type="GO" id="GO:0000155">
    <property type="term" value="F:phosphorelay sensor kinase activity"/>
    <property type="evidence" value="ECO:0007669"/>
    <property type="project" value="InterPro"/>
</dbReference>
<evidence type="ECO:0000256" key="5">
    <source>
        <dbReference type="ARBA" id="ARBA00022777"/>
    </source>
</evidence>
<dbReference type="InterPro" id="IPR003661">
    <property type="entry name" value="HisK_dim/P_dom"/>
</dbReference>
<evidence type="ECO:0000256" key="3">
    <source>
        <dbReference type="ARBA" id="ARBA00022553"/>
    </source>
</evidence>
<dbReference type="EMBL" id="LKEA01000005">
    <property type="protein sequence ID" value="ROW08781.1"/>
    <property type="molecule type" value="Genomic_DNA"/>
</dbReference>
<dbReference type="OrthoDB" id="303614at2759"/>
<dbReference type="InterPro" id="IPR005467">
    <property type="entry name" value="His_kinase_dom"/>
</dbReference>
<dbReference type="Pfam" id="PF00512">
    <property type="entry name" value="HisKA"/>
    <property type="match status" value="1"/>
</dbReference>
<dbReference type="PANTHER" id="PTHR43047:SF72">
    <property type="entry name" value="OSMOSENSING HISTIDINE PROTEIN KINASE SLN1"/>
    <property type="match status" value="1"/>
</dbReference>
<dbReference type="GO" id="GO:0005886">
    <property type="term" value="C:plasma membrane"/>
    <property type="evidence" value="ECO:0007669"/>
    <property type="project" value="TreeGrafter"/>
</dbReference>
<evidence type="ECO:0000256" key="2">
    <source>
        <dbReference type="ARBA" id="ARBA00012438"/>
    </source>
</evidence>
<dbReference type="PANTHER" id="PTHR43047">
    <property type="entry name" value="TWO-COMPONENT HISTIDINE PROTEIN KINASE"/>
    <property type="match status" value="1"/>
</dbReference>
<feature type="compositionally biased region" description="Basic and acidic residues" evidence="7">
    <location>
        <begin position="1057"/>
        <end position="1087"/>
    </location>
</feature>
<feature type="region of interest" description="Disordered" evidence="7">
    <location>
        <begin position="279"/>
        <end position="302"/>
    </location>
</feature>
<dbReference type="InterPro" id="IPR004358">
    <property type="entry name" value="Sig_transdc_His_kin-like_C"/>
</dbReference>
<feature type="modified residue" description="4-aspartylphosphate" evidence="6">
    <location>
        <position position="1184"/>
    </location>
</feature>
<evidence type="ECO:0000313" key="11">
    <source>
        <dbReference type="Proteomes" id="UP000283895"/>
    </source>
</evidence>
<dbReference type="GO" id="GO:0009927">
    <property type="term" value="F:histidine phosphotransfer kinase activity"/>
    <property type="evidence" value="ECO:0007669"/>
    <property type="project" value="TreeGrafter"/>
</dbReference>
<name>A0A423WYZ3_9PEZI</name>
<dbReference type="Proteomes" id="UP000283895">
    <property type="component" value="Unassembled WGS sequence"/>
</dbReference>
<dbReference type="Gene3D" id="1.10.287.130">
    <property type="match status" value="1"/>
</dbReference>
<dbReference type="SMART" id="SM00387">
    <property type="entry name" value="HATPase_c"/>
    <property type="match status" value="1"/>
</dbReference>
<dbReference type="InterPro" id="IPR036890">
    <property type="entry name" value="HATPase_C_sf"/>
</dbReference>
<dbReference type="STRING" id="356882.A0A423WYZ3"/>
<dbReference type="PROSITE" id="PS50110">
    <property type="entry name" value="RESPONSE_REGULATORY"/>
    <property type="match status" value="1"/>
</dbReference>
<dbReference type="CDD" id="cd17546">
    <property type="entry name" value="REC_hyHK_CKI1_RcsC-like"/>
    <property type="match status" value="1"/>
</dbReference>
<dbReference type="Gene3D" id="3.40.50.2300">
    <property type="match status" value="1"/>
</dbReference>
<dbReference type="Gene3D" id="3.30.565.10">
    <property type="entry name" value="Histidine kinase-like ATPase, C-terminal domain"/>
    <property type="match status" value="1"/>
</dbReference>
<evidence type="ECO:0000259" key="8">
    <source>
        <dbReference type="PROSITE" id="PS50109"/>
    </source>
</evidence>
<dbReference type="SUPFAM" id="SSF47384">
    <property type="entry name" value="Homodimeric domain of signal transducing histidine kinase"/>
    <property type="match status" value="1"/>
</dbReference>
<organism evidence="10 11">
    <name type="scientific">Cytospora schulzeri</name>
    <dbReference type="NCBI Taxonomy" id="448051"/>
    <lineage>
        <taxon>Eukaryota</taxon>
        <taxon>Fungi</taxon>
        <taxon>Dikarya</taxon>
        <taxon>Ascomycota</taxon>
        <taxon>Pezizomycotina</taxon>
        <taxon>Sordariomycetes</taxon>
        <taxon>Sordariomycetidae</taxon>
        <taxon>Diaporthales</taxon>
        <taxon>Cytosporaceae</taxon>
        <taxon>Cytospora</taxon>
    </lineage>
</organism>
<dbReference type="FunFam" id="1.10.287.130:FF:000023">
    <property type="entry name" value="Sensor histidine kinase/response regulator, putative"/>
    <property type="match status" value="1"/>
</dbReference>
<dbReference type="Pfam" id="PF00072">
    <property type="entry name" value="Response_reg"/>
    <property type="match status" value="1"/>
</dbReference>
<feature type="compositionally biased region" description="Polar residues" evidence="7">
    <location>
        <begin position="474"/>
        <end position="494"/>
    </location>
</feature>
<keyword evidence="4" id="KW-0808">Transferase</keyword>
<evidence type="ECO:0000256" key="1">
    <source>
        <dbReference type="ARBA" id="ARBA00000085"/>
    </source>
</evidence>
<proteinExistence type="predicted"/>
<comment type="catalytic activity">
    <reaction evidence="1">
        <text>ATP + protein L-histidine = ADP + protein N-phospho-L-histidine.</text>
        <dbReference type="EC" id="2.7.13.3"/>
    </reaction>
</comment>
<dbReference type="SMART" id="SM00388">
    <property type="entry name" value="HisKA"/>
    <property type="match status" value="1"/>
</dbReference>
<dbReference type="Pfam" id="PF02518">
    <property type="entry name" value="HATPase_c"/>
    <property type="match status" value="1"/>
</dbReference>
<dbReference type="SUPFAM" id="SSF55874">
    <property type="entry name" value="ATPase domain of HSP90 chaperone/DNA topoisomerase II/histidine kinase"/>
    <property type="match status" value="1"/>
</dbReference>
<dbReference type="PROSITE" id="PS50109">
    <property type="entry name" value="HIS_KIN"/>
    <property type="match status" value="1"/>
</dbReference>
<dbReference type="InterPro" id="IPR036097">
    <property type="entry name" value="HisK_dim/P_sf"/>
</dbReference>
<sequence>MADSQPATSEGARTRETLKHAGPFLADSHRIDPSRPVEPRDLRPCSDASLTAFLQLGCLKLGTSRAFISLFDRYHQHVIAEATPPLALDPKQVDVSQLWLCGTARPRIADSPDELVLYSRPFSQPESASEKSAATLPVVVVPDFRKDDRFSGRFGYEQWADHTFYAGVPLRAKNGVNIGVYSVLDGSRRSDLDKDSKGFLREMARIIMHYLESRAAKDSIHRGERMIRGLGSFVEGKTTITSSTNAFEDLPGQHEGTLNETQQGMQREQDAAFGKCVRNDSPRQGRSSHIPLRPAPVETMSSASATKAGIVSTVKASETQSEANKHASITASDPHHSVIKDAFSRASNIIRESIEVEGVLFLDASIGSFGGLVYGHKARDSSESGESPPYMSSGNEDQRLSSSPPFSEDETQICDVLGFSTGQASSIDGATMSVERVPERLLSVLLRRYPAGKIFNFDLDGTLLSGDSDLENSVVVSNPRQGPPQRQGSKSVSPGKNKKREARQYLSLERQAKALSAIFPGARSVAVVPLWDSVKDRWFSGGVLWTNSPTRIFTVEGELSYLRAFGTTLMGEVARLNAQASDKSKSDFLSSLSHELRSPLHGVIAAVDLLNDTNIDAFQGDTVHLIETSGRTLLDTLDHLLDHSKINTYITSSKLAKKQSRARPRGTQGPRANDMGMMAKESDAQLDVLVEEVTESVFAGYNFQVMSIARVSRNNKRQVDDEAIGRLDTVAAVEAFGHDLVKSSMTQQSKREGVLVYLDIDPTVSWQFRAQPGAIRRVVMNLLGNSLKFTTKGYIWISLRQKELPTRNGQQQTKVVLMVSDSGKGIGDEYLQNDLFSPFKQEDPLAPGTGLGLSLVRQISSTMGGSVTVTSQLGRGTTARVTLPLSRALQDVTDDGVHRELLERLRGLSLCLRGFNRFHQRVVEETLEHPSQVSEAAVMETLCREWLGLQIIPASAVEREHPDIFLYNEAAFTDLDGRAISERLNIPAVVICRDALTAHTYAKSAEKSWVTEFISQPVGPRRLARSLALAVLKWKQGSNANASVSPANTSPAPSTPRRGEHEQMPRQSCDSRGDKSSPGSSEKDKKSTPSGNGESVDVSHSPGSSGLGPVPRTSRDNSPAKGGTATTAPSQQKYLLVDDNDINLRILCSFMKKLGYEYETAVDGLQAVEKYTSNPEVYQCVLMDISMPVLDGVQATRRIREHEQAKRIHPTTVIALTGLGSASIRRDATASGVNVFLTKPVNLKSLREVLDEYMNGGA</sequence>
<feature type="region of interest" description="Disordered" evidence="7">
    <location>
        <begin position="474"/>
        <end position="499"/>
    </location>
</feature>
<evidence type="ECO:0000313" key="10">
    <source>
        <dbReference type="EMBL" id="ROW08781.1"/>
    </source>
</evidence>
<dbReference type="InterPro" id="IPR011006">
    <property type="entry name" value="CheY-like_superfamily"/>
</dbReference>
<feature type="compositionally biased region" description="Polar residues" evidence="7">
    <location>
        <begin position="390"/>
        <end position="405"/>
    </location>
</feature>
<feature type="domain" description="Response regulatory" evidence="9">
    <location>
        <begin position="1133"/>
        <end position="1254"/>
    </location>
</feature>
<comment type="caution">
    <text evidence="10">The sequence shown here is derived from an EMBL/GenBank/DDBJ whole genome shotgun (WGS) entry which is preliminary data.</text>
</comment>
<dbReference type="SUPFAM" id="SSF55781">
    <property type="entry name" value="GAF domain-like"/>
    <property type="match status" value="1"/>
</dbReference>
<feature type="region of interest" description="Disordered" evidence="7">
    <location>
        <begin position="1"/>
        <end position="42"/>
    </location>
</feature>
<evidence type="ECO:0000256" key="4">
    <source>
        <dbReference type="ARBA" id="ARBA00022679"/>
    </source>
</evidence>
<reference evidence="10 11" key="1">
    <citation type="submission" date="2015-09" db="EMBL/GenBank/DDBJ databases">
        <title>Host preference determinants of Valsa canker pathogens revealed by comparative genomics.</title>
        <authorList>
            <person name="Yin Z."/>
            <person name="Huang L."/>
        </authorList>
    </citation>
    <scope>NUCLEOTIDE SEQUENCE [LARGE SCALE GENOMIC DNA]</scope>
    <source>
        <strain evidence="10 11">03-1</strain>
    </source>
</reference>
<feature type="region of interest" description="Disordered" evidence="7">
    <location>
        <begin position="1039"/>
        <end position="1132"/>
    </location>
</feature>
<evidence type="ECO:0000256" key="7">
    <source>
        <dbReference type="SAM" id="MobiDB-lite"/>
    </source>
</evidence>
<dbReference type="AlphaFoldDB" id="A0A423WYZ3"/>
<dbReference type="SUPFAM" id="SSF52172">
    <property type="entry name" value="CheY-like"/>
    <property type="match status" value="1"/>
</dbReference>
<dbReference type="EC" id="2.7.13.3" evidence="2"/>